<feature type="transmembrane region" description="Helical" evidence="7">
    <location>
        <begin position="137"/>
        <end position="155"/>
    </location>
</feature>
<feature type="transmembrane region" description="Helical" evidence="7">
    <location>
        <begin position="57"/>
        <end position="84"/>
    </location>
</feature>
<dbReference type="InterPro" id="IPR049278">
    <property type="entry name" value="MS_channel_C"/>
</dbReference>
<proteinExistence type="inferred from homology"/>
<comment type="similarity">
    <text evidence="2">Belongs to the MscS (TC 1.A.23) family.</text>
</comment>
<keyword evidence="3" id="KW-1003">Cell membrane</keyword>
<evidence type="ECO:0000259" key="9">
    <source>
        <dbReference type="Pfam" id="PF21082"/>
    </source>
</evidence>
<accession>A0A832XL42</accession>
<evidence type="ECO:0000313" key="12">
    <source>
        <dbReference type="Proteomes" id="UP000604391"/>
    </source>
</evidence>
<dbReference type="SUPFAM" id="SSF50182">
    <property type="entry name" value="Sm-like ribonucleoproteins"/>
    <property type="match status" value="1"/>
</dbReference>
<dbReference type="InterPro" id="IPR011066">
    <property type="entry name" value="MscS_channel_C_sf"/>
</dbReference>
<evidence type="ECO:0000313" key="11">
    <source>
        <dbReference type="EMBL" id="HIJ99392.1"/>
    </source>
</evidence>
<evidence type="ECO:0000256" key="4">
    <source>
        <dbReference type="ARBA" id="ARBA00022692"/>
    </source>
</evidence>
<keyword evidence="6 7" id="KW-0472">Membrane</keyword>
<evidence type="ECO:0000256" key="1">
    <source>
        <dbReference type="ARBA" id="ARBA00004651"/>
    </source>
</evidence>
<feature type="domain" description="Mechanosensitive ion channel transmembrane helices 2/3" evidence="10">
    <location>
        <begin position="136"/>
        <end position="177"/>
    </location>
</feature>
<dbReference type="Gene3D" id="2.30.30.60">
    <property type="match status" value="1"/>
</dbReference>
<feature type="transmembrane region" description="Helical" evidence="7">
    <location>
        <begin position="90"/>
        <end position="107"/>
    </location>
</feature>
<feature type="transmembrane region" description="Helical" evidence="7">
    <location>
        <begin position="161"/>
        <end position="184"/>
    </location>
</feature>
<keyword evidence="4 7" id="KW-0812">Transmembrane</keyword>
<dbReference type="InterPro" id="IPR006685">
    <property type="entry name" value="MscS_channel_2nd"/>
</dbReference>
<dbReference type="PANTHER" id="PTHR30221:SF1">
    <property type="entry name" value="SMALL-CONDUCTANCE MECHANOSENSITIVE CHANNEL"/>
    <property type="match status" value="1"/>
</dbReference>
<comment type="caution">
    <text evidence="11">The sequence shown here is derived from an EMBL/GenBank/DDBJ whole genome shotgun (WGS) entry which is preliminary data.</text>
</comment>
<keyword evidence="12" id="KW-1185">Reference proteome</keyword>
<dbReference type="SUPFAM" id="SSF82689">
    <property type="entry name" value="Mechanosensitive channel protein MscS (YggB), C-terminal domain"/>
    <property type="match status" value="1"/>
</dbReference>
<dbReference type="Pfam" id="PF00924">
    <property type="entry name" value="MS_channel_2nd"/>
    <property type="match status" value="1"/>
</dbReference>
<evidence type="ECO:0000256" key="7">
    <source>
        <dbReference type="SAM" id="Phobius"/>
    </source>
</evidence>
<feature type="transmembrane region" description="Helical" evidence="7">
    <location>
        <begin position="20"/>
        <end position="45"/>
    </location>
</feature>
<evidence type="ECO:0000259" key="10">
    <source>
        <dbReference type="Pfam" id="PF21088"/>
    </source>
</evidence>
<dbReference type="PANTHER" id="PTHR30221">
    <property type="entry name" value="SMALL-CONDUCTANCE MECHANOSENSITIVE CHANNEL"/>
    <property type="match status" value="1"/>
</dbReference>
<dbReference type="Pfam" id="PF21088">
    <property type="entry name" value="MS_channel_1st"/>
    <property type="match status" value="1"/>
</dbReference>
<dbReference type="InterPro" id="IPR011014">
    <property type="entry name" value="MscS_channel_TM-2"/>
</dbReference>
<reference evidence="11 12" key="1">
    <citation type="journal article" name="Nat. Commun.">
        <title>Undinarchaeota illuminate DPANN phylogeny and the impact of gene transfer on archaeal evolution.</title>
        <authorList>
            <person name="Dombrowski N."/>
            <person name="Williams T.A."/>
            <person name="Sun J."/>
            <person name="Woodcroft B.J."/>
            <person name="Lee J.H."/>
            <person name="Minh B.Q."/>
            <person name="Rinke C."/>
            <person name="Spang A."/>
        </authorList>
    </citation>
    <scope>NUCLEOTIDE SEQUENCE [LARGE SCALE GENOMIC DNA]</scope>
    <source>
        <strain evidence="11">MAG_bin17</strain>
    </source>
</reference>
<gene>
    <name evidence="11" type="ORF">H1011_01035</name>
</gene>
<name>A0A832XL42_9ARCH</name>
<dbReference type="Gene3D" id="1.10.287.1260">
    <property type="match status" value="1"/>
</dbReference>
<dbReference type="InterPro" id="IPR045275">
    <property type="entry name" value="MscS_archaea/bacteria_type"/>
</dbReference>
<dbReference type="EMBL" id="DVAD01000007">
    <property type="protein sequence ID" value="HIJ99392.1"/>
    <property type="molecule type" value="Genomic_DNA"/>
</dbReference>
<dbReference type="Proteomes" id="UP000604391">
    <property type="component" value="Unassembled WGS sequence"/>
</dbReference>
<evidence type="ECO:0000256" key="3">
    <source>
        <dbReference type="ARBA" id="ARBA00022475"/>
    </source>
</evidence>
<dbReference type="AlphaFoldDB" id="A0A832XL42"/>
<evidence type="ECO:0000256" key="6">
    <source>
        <dbReference type="ARBA" id="ARBA00023136"/>
    </source>
</evidence>
<dbReference type="InterPro" id="IPR049142">
    <property type="entry name" value="MS_channel_1st"/>
</dbReference>
<protein>
    <submittedName>
        <fullName evidence="11">Mechanosensitive ion channel family protein</fullName>
    </submittedName>
</protein>
<dbReference type="Pfam" id="PF21082">
    <property type="entry name" value="MS_channel_3rd"/>
    <property type="match status" value="1"/>
</dbReference>
<evidence type="ECO:0000259" key="8">
    <source>
        <dbReference type="Pfam" id="PF00924"/>
    </source>
</evidence>
<dbReference type="GO" id="GO:0005886">
    <property type="term" value="C:plasma membrane"/>
    <property type="evidence" value="ECO:0007669"/>
    <property type="project" value="UniProtKB-SubCell"/>
</dbReference>
<dbReference type="InterPro" id="IPR023408">
    <property type="entry name" value="MscS_beta-dom_sf"/>
</dbReference>
<dbReference type="GO" id="GO:0008381">
    <property type="term" value="F:mechanosensitive monoatomic ion channel activity"/>
    <property type="evidence" value="ECO:0007669"/>
    <property type="project" value="InterPro"/>
</dbReference>
<evidence type="ECO:0000256" key="2">
    <source>
        <dbReference type="ARBA" id="ARBA00008017"/>
    </source>
</evidence>
<dbReference type="InterPro" id="IPR010920">
    <property type="entry name" value="LSM_dom_sf"/>
</dbReference>
<dbReference type="SUPFAM" id="SSF82861">
    <property type="entry name" value="Mechanosensitive channel protein MscS (YggB), transmembrane region"/>
    <property type="match status" value="1"/>
</dbReference>
<sequence length="346" mass="37910">MVAASDLVLAAGNEYIQSAFYAMITVIAAIAMRYLTGTLLGTILGKFGSGRVLVAKVGRILSVIILLFGLSVSLSPLTVLTPYLSLINKVLYTVIIIITIRVVMLLTDKAIDRWVKKWAEKTEDTTDDQIIALLHKLTKAIGIIIVAVIILDIWGADIGPLLASLGIAGLAIAFAMQNTLGNLFGGVSIIIDRSVRPGDVIEIDTTIGTVEDVGLRSTRIRTFSNELIVIPNGQVADAKIINHILPSKRVRLTIPFGVEYGSDVDKVKKIVIKSVEKIENVLKDPKPMVRFTNMGDSALEFKVYIWINRFQNKFSVKDVANTAIYKDLNKAKIAIPFPQMDVHLKK</sequence>
<keyword evidence="5 7" id="KW-1133">Transmembrane helix</keyword>
<feature type="domain" description="Mechanosensitive ion channel MscS" evidence="8">
    <location>
        <begin position="178"/>
        <end position="243"/>
    </location>
</feature>
<feature type="domain" description="Mechanosensitive ion channel MscS C-terminal" evidence="9">
    <location>
        <begin position="253"/>
        <end position="335"/>
    </location>
</feature>
<organism evidence="11 12">
    <name type="scientific">Candidatus Undinarchaeum marinum</name>
    <dbReference type="NCBI Taxonomy" id="2756141"/>
    <lineage>
        <taxon>Archaea</taxon>
        <taxon>Candidatus Undinarchaeota</taxon>
        <taxon>Candidatus Undinarchaeia</taxon>
        <taxon>Candidatus Undinarchaeales</taxon>
        <taxon>Candidatus Undinarchaeaceae</taxon>
        <taxon>Candidatus Undinarchaeum</taxon>
    </lineage>
</organism>
<comment type="subcellular location">
    <subcellularLocation>
        <location evidence="1">Cell membrane</location>
        <topology evidence="1">Multi-pass membrane protein</topology>
    </subcellularLocation>
</comment>
<dbReference type="Gene3D" id="3.30.70.100">
    <property type="match status" value="1"/>
</dbReference>
<evidence type="ECO:0000256" key="5">
    <source>
        <dbReference type="ARBA" id="ARBA00022989"/>
    </source>
</evidence>